<keyword evidence="2" id="KW-1185">Reference proteome</keyword>
<organism evidence="1 2">
    <name type="scientific">Photorhabdus aegyptia</name>
    <dbReference type="NCBI Taxonomy" id="2805098"/>
    <lineage>
        <taxon>Bacteria</taxon>
        <taxon>Pseudomonadati</taxon>
        <taxon>Pseudomonadota</taxon>
        <taxon>Gammaproteobacteria</taxon>
        <taxon>Enterobacterales</taxon>
        <taxon>Morganellaceae</taxon>
        <taxon>Photorhabdus</taxon>
    </lineage>
</organism>
<protein>
    <submittedName>
        <fullName evidence="1">Uncharacterized protein</fullName>
    </submittedName>
</protein>
<comment type="caution">
    <text evidence="1">The sequence shown here is derived from an EMBL/GenBank/DDBJ whole genome shotgun (WGS) entry which is preliminary data.</text>
</comment>
<evidence type="ECO:0000313" key="1">
    <source>
        <dbReference type="EMBL" id="EYU15648.1"/>
    </source>
</evidence>
<dbReference type="EMBL" id="JFGV01000021">
    <property type="protein sequence ID" value="EYU15648.1"/>
    <property type="molecule type" value="Genomic_DNA"/>
</dbReference>
<accession>A0A022PL10</accession>
<reference evidence="1 2" key="1">
    <citation type="submission" date="2014-03" db="EMBL/GenBank/DDBJ databases">
        <title>Draft Genome of Photorhabdus luminescens BA1, an Egyptian Isolate.</title>
        <authorList>
            <person name="Ghazal S."/>
            <person name="Hurst S.G.IV."/>
            <person name="Morris K."/>
            <person name="Thomas K."/>
            <person name="Tisa L.S."/>
        </authorList>
    </citation>
    <scope>NUCLEOTIDE SEQUENCE [LARGE SCALE GENOMIC DNA]</scope>
    <source>
        <strain evidence="1 2">BA1</strain>
    </source>
</reference>
<name>A0A022PL10_9GAMM</name>
<dbReference type="Proteomes" id="UP000023464">
    <property type="component" value="Unassembled WGS sequence"/>
</dbReference>
<evidence type="ECO:0000313" key="2">
    <source>
        <dbReference type="Proteomes" id="UP000023464"/>
    </source>
</evidence>
<dbReference type="AlphaFoldDB" id="A0A022PL10"/>
<proteinExistence type="predicted"/>
<gene>
    <name evidence="1" type="ORF">BA1DRAFT_01780</name>
</gene>
<sequence length="30" mass="3514">MQYSLLYRDIDVKGDAFAVIKCLCYISKAW</sequence>